<name>A0A8K0E4W0_9ROSA</name>
<dbReference type="AlphaFoldDB" id="A0A8K0E4W0"/>
<accession>A0A8K0E4W0</accession>
<proteinExistence type="inferred from homology"/>
<keyword evidence="9" id="KW-1185">Reference proteome</keyword>
<dbReference type="PANTHER" id="PTHR10996:SF179">
    <property type="entry name" value="D-ISOMER SPECIFIC 2-HYDROXYACID DEHYDROGENASE FAMILY PROTEIN-RELATED"/>
    <property type="match status" value="1"/>
</dbReference>
<dbReference type="Pfam" id="PF02826">
    <property type="entry name" value="2-Hacid_dh_C"/>
    <property type="match status" value="1"/>
</dbReference>
<dbReference type="SUPFAM" id="SSF51735">
    <property type="entry name" value="NAD(P)-binding Rossmann-fold domains"/>
    <property type="match status" value="1"/>
</dbReference>
<dbReference type="Pfam" id="PF00389">
    <property type="entry name" value="2-Hacid_dh"/>
    <property type="match status" value="1"/>
</dbReference>
<dbReference type="PANTHER" id="PTHR10996">
    <property type="entry name" value="2-HYDROXYACID DEHYDROGENASE-RELATED"/>
    <property type="match status" value="1"/>
</dbReference>
<sequence length="336" mass="36812">MEGNPGHLHQESHVYSSQDLPQVLVLEPPPILKHYSGYFSDKFDLLKAWESSLPLNQFLATHARSARALLSPGRYPLTADILQLLPSLKLIVTTSVGLNHIDLPECRRRGIAIADAGNVYNADVADLAVGLLIDVWRKISGADGYVRRGLWATNGGFPLGSKLGGKRVGIVGLGSIGLEVAKRLEVFGCEILYNSRKKKPFVSYPYYSNVCDLASEADVLIICCGLSDQTRNMINKPVMKALGKKGVIVNVGRGRIINEKELVQFLVEGEIGGAGLDVFENEPLVPQELFTLQNVVLSPHMAMFTPESLWSICEVLVGNLENFFSNKPLISQVMDV</sequence>
<protein>
    <recommendedName>
        <fullName evidence="4">glyoxylate reductase (NADP(+))</fullName>
        <ecNumber evidence="4">1.1.1.79</ecNumber>
    </recommendedName>
</protein>
<evidence type="ECO:0000313" key="8">
    <source>
        <dbReference type="EMBL" id="KAF3442266.1"/>
    </source>
</evidence>
<evidence type="ECO:0000259" key="7">
    <source>
        <dbReference type="Pfam" id="PF02826"/>
    </source>
</evidence>
<comment type="caution">
    <text evidence="8">The sequence shown here is derived from an EMBL/GenBank/DDBJ whole genome shotgun (WGS) entry which is preliminary data.</text>
</comment>
<evidence type="ECO:0000256" key="1">
    <source>
        <dbReference type="ARBA" id="ARBA00022857"/>
    </source>
</evidence>
<dbReference type="GO" id="GO:0005829">
    <property type="term" value="C:cytosol"/>
    <property type="evidence" value="ECO:0007669"/>
    <property type="project" value="TreeGrafter"/>
</dbReference>
<dbReference type="EC" id="1.1.1.79" evidence="4"/>
<keyword evidence="2 5" id="KW-0560">Oxidoreductase</keyword>
<evidence type="ECO:0000259" key="6">
    <source>
        <dbReference type="Pfam" id="PF00389"/>
    </source>
</evidence>
<dbReference type="GO" id="GO:0030267">
    <property type="term" value="F:glyoxylate reductase (NADPH) activity"/>
    <property type="evidence" value="ECO:0007669"/>
    <property type="project" value="UniProtKB-EC"/>
</dbReference>
<reference evidence="8" key="1">
    <citation type="submission" date="2020-03" db="EMBL/GenBank/DDBJ databases">
        <title>A high-quality chromosome-level genome assembly of a woody plant with both climbing and erect habits, Rhamnella rubrinervis.</title>
        <authorList>
            <person name="Lu Z."/>
            <person name="Yang Y."/>
            <person name="Zhu X."/>
            <person name="Sun Y."/>
        </authorList>
    </citation>
    <scope>NUCLEOTIDE SEQUENCE</scope>
    <source>
        <strain evidence="8">BYM</strain>
        <tissue evidence="8">Leaf</tissue>
    </source>
</reference>
<dbReference type="CDD" id="cd12156">
    <property type="entry name" value="HPPR"/>
    <property type="match status" value="1"/>
</dbReference>
<evidence type="ECO:0000256" key="5">
    <source>
        <dbReference type="RuleBase" id="RU003719"/>
    </source>
</evidence>
<evidence type="ECO:0000256" key="3">
    <source>
        <dbReference type="ARBA" id="ARBA00023027"/>
    </source>
</evidence>
<dbReference type="GO" id="GO:0051287">
    <property type="term" value="F:NAD binding"/>
    <property type="evidence" value="ECO:0007669"/>
    <property type="project" value="InterPro"/>
</dbReference>
<gene>
    <name evidence="8" type="ORF">FNV43_RR16182</name>
</gene>
<dbReference type="EMBL" id="VOIH02000007">
    <property type="protein sequence ID" value="KAF3442266.1"/>
    <property type="molecule type" value="Genomic_DNA"/>
</dbReference>
<dbReference type="FunFam" id="3.40.50.720:FF:000213">
    <property type="entry name" value="Putative 2-hydroxyacid dehydrogenase"/>
    <property type="match status" value="1"/>
</dbReference>
<dbReference type="InterPro" id="IPR036291">
    <property type="entry name" value="NAD(P)-bd_dom_sf"/>
</dbReference>
<feature type="domain" description="D-isomer specific 2-hydroxyacid dehydrogenase catalytic" evidence="6">
    <location>
        <begin position="55"/>
        <end position="333"/>
    </location>
</feature>
<dbReference type="Proteomes" id="UP000796880">
    <property type="component" value="Unassembled WGS sequence"/>
</dbReference>
<dbReference type="Gene3D" id="3.40.50.720">
    <property type="entry name" value="NAD(P)-binding Rossmann-like Domain"/>
    <property type="match status" value="2"/>
</dbReference>
<evidence type="ECO:0000256" key="4">
    <source>
        <dbReference type="ARBA" id="ARBA00066661"/>
    </source>
</evidence>
<dbReference type="GO" id="GO:0016618">
    <property type="term" value="F:hydroxypyruvate reductase [NAD(P)H] activity"/>
    <property type="evidence" value="ECO:0007669"/>
    <property type="project" value="UniProtKB-ARBA"/>
</dbReference>
<evidence type="ECO:0000256" key="2">
    <source>
        <dbReference type="ARBA" id="ARBA00023002"/>
    </source>
</evidence>
<evidence type="ECO:0000313" key="9">
    <source>
        <dbReference type="Proteomes" id="UP000796880"/>
    </source>
</evidence>
<dbReference type="OrthoDB" id="298012at2759"/>
<dbReference type="GO" id="GO:0009853">
    <property type="term" value="P:photorespiration"/>
    <property type="evidence" value="ECO:0007669"/>
    <property type="project" value="UniProtKB-ARBA"/>
</dbReference>
<feature type="domain" description="D-isomer specific 2-hydroxyacid dehydrogenase NAD-binding" evidence="7">
    <location>
        <begin position="129"/>
        <end position="302"/>
    </location>
</feature>
<keyword evidence="1" id="KW-0521">NADP</keyword>
<dbReference type="InterPro" id="IPR050223">
    <property type="entry name" value="D-isomer_2-hydroxyacid_DH"/>
</dbReference>
<dbReference type="InterPro" id="IPR006140">
    <property type="entry name" value="D-isomer_DH_NAD-bd"/>
</dbReference>
<keyword evidence="3" id="KW-0520">NAD</keyword>
<organism evidence="8 9">
    <name type="scientific">Rhamnella rubrinervis</name>
    <dbReference type="NCBI Taxonomy" id="2594499"/>
    <lineage>
        <taxon>Eukaryota</taxon>
        <taxon>Viridiplantae</taxon>
        <taxon>Streptophyta</taxon>
        <taxon>Embryophyta</taxon>
        <taxon>Tracheophyta</taxon>
        <taxon>Spermatophyta</taxon>
        <taxon>Magnoliopsida</taxon>
        <taxon>eudicotyledons</taxon>
        <taxon>Gunneridae</taxon>
        <taxon>Pentapetalae</taxon>
        <taxon>rosids</taxon>
        <taxon>fabids</taxon>
        <taxon>Rosales</taxon>
        <taxon>Rhamnaceae</taxon>
        <taxon>rhamnoid group</taxon>
        <taxon>Rhamneae</taxon>
        <taxon>Rhamnella</taxon>
    </lineage>
</organism>
<dbReference type="InterPro" id="IPR006139">
    <property type="entry name" value="D-isomer_2_OHA_DH_cat_dom"/>
</dbReference>
<comment type="similarity">
    <text evidence="5">Belongs to the D-isomer specific 2-hydroxyacid dehydrogenase family.</text>
</comment>
<dbReference type="SUPFAM" id="SSF52283">
    <property type="entry name" value="Formate/glycerate dehydrogenase catalytic domain-like"/>
    <property type="match status" value="1"/>
</dbReference>